<gene>
    <name evidence="2" type="ORF">PACLA_8A041326</name>
</gene>
<feature type="region of interest" description="Disordered" evidence="1">
    <location>
        <begin position="272"/>
        <end position="309"/>
    </location>
</feature>
<dbReference type="InterPro" id="IPR051590">
    <property type="entry name" value="Replication_Regulatory_Kinase"/>
</dbReference>
<dbReference type="GO" id="GO:0003676">
    <property type="term" value="F:nucleic acid binding"/>
    <property type="evidence" value="ECO:0007669"/>
    <property type="project" value="InterPro"/>
</dbReference>
<feature type="compositionally biased region" description="Basic and acidic residues" evidence="1">
    <location>
        <begin position="284"/>
        <end position="309"/>
    </location>
</feature>
<accession>A0A6S7FRC6</accession>
<keyword evidence="3" id="KW-1185">Reference proteome</keyword>
<dbReference type="PROSITE" id="PS51265">
    <property type="entry name" value="ZF_DBF4"/>
    <property type="match status" value="1"/>
</dbReference>
<dbReference type="EMBL" id="CACRXK020000506">
    <property type="protein sequence ID" value="CAB3982484.1"/>
    <property type="molecule type" value="Genomic_DNA"/>
</dbReference>
<name>A0A6S7FRC6_PARCT</name>
<feature type="region of interest" description="Disordered" evidence="1">
    <location>
        <begin position="1"/>
        <end position="39"/>
    </location>
</feature>
<dbReference type="GO" id="GO:0010571">
    <property type="term" value="P:positive regulation of nuclear cell cycle DNA replication"/>
    <property type="evidence" value="ECO:0007669"/>
    <property type="project" value="TreeGrafter"/>
</dbReference>
<dbReference type="GO" id="GO:1901987">
    <property type="term" value="P:regulation of cell cycle phase transition"/>
    <property type="evidence" value="ECO:0007669"/>
    <property type="project" value="TreeGrafter"/>
</dbReference>
<evidence type="ECO:0000313" key="2">
    <source>
        <dbReference type="EMBL" id="CAB3982484.1"/>
    </source>
</evidence>
<dbReference type="GO" id="GO:0008270">
    <property type="term" value="F:zinc ion binding"/>
    <property type="evidence" value="ECO:0007669"/>
    <property type="project" value="InterPro"/>
</dbReference>
<feature type="non-terminal residue" evidence="2">
    <location>
        <position position="1"/>
    </location>
</feature>
<comment type="caution">
    <text evidence="2">The sequence shown here is derived from an EMBL/GenBank/DDBJ whole genome shotgun (WGS) entry which is preliminary data.</text>
</comment>
<dbReference type="InterPro" id="IPR006572">
    <property type="entry name" value="Znf_DBF"/>
</dbReference>
<evidence type="ECO:0000313" key="3">
    <source>
        <dbReference type="Proteomes" id="UP001152795"/>
    </source>
</evidence>
<dbReference type="AlphaFoldDB" id="A0A6S7FRC6"/>
<dbReference type="GO" id="GO:0043539">
    <property type="term" value="F:protein serine/threonine kinase activator activity"/>
    <property type="evidence" value="ECO:0007669"/>
    <property type="project" value="TreeGrafter"/>
</dbReference>
<dbReference type="GO" id="GO:0031431">
    <property type="term" value="C:Dbf4-dependent protein kinase complex"/>
    <property type="evidence" value="ECO:0007669"/>
    <property type="project" value="TreeGrafter"/>
</dbReference>
<feature type="region of interest" description="Disordered" evidence="1">
    <location>
        <begin position="104"/>
        <end position="130"/>
    </location>
</feature>
<dbReference type="PANTHER" id="PTHR15375">
    <property type="entry name" value="ACTIVATOR OF S-PHASE KINASE-RELATED"/>
    <property type="match status" value="1"/>
</dbReference>
<proteinExistence type="predicted"/>
<reference evidence="2" key="1">
    <citation type="submission" date="2020-04" db="EMBL/GenBank/DDBJ databases">
        <authorList>
            <person name="Alioto T."/>
            <person name="Alioto T."/>
            <person name="Gomez Garrido J."/>
        </authorList>
    </citation>
    <scope>NUCLEOTIDE SEQUENCE</scope>
    <source>
        <strain evidence="2">A484AB</strain>
    </source>
</reference>
<dbReference type="OrthoDB" id="21380at2759"/>
<evidence type="ECO:0000256" key="1">
    <source>
        <dbReference type="SAM" id="MobiDB-lite"/>
    </source>
</evidence>
<organism evidence="2 3">
    <name type="scientific">Paramuricea clavata</name>
    <name type="common">Red gorgonian</name>
    <name type="synonym">Violescent sea-whip</name>
    <dbReference type="NCBI Taxonomy" id="317549"/>
    <lineage>
        <taxon>Eukaryota</taxon>
        <taxon>Metazoa</taxon>
        <taxon>Cnidaria</taxon>
        <taxon>Anthozoa</taxon>
        <taxon>Octocorallia</taxon>
        <taxon>Malacalcyonacea</taxon>
        <taxon>Plexauridae</taxon>
        <taxon>Paramuricea</taxon>
    </lineage>
</organism>
<dbReference type="PANTHER" id="PTHR15375:SF26">
    <property type="entry name" value="PROTEIN CHIFFON"/>
    <property type="match status" value="1"/>
</dbReference>
<dbReference type="Proteomes" id="UP001152795">
    <property type="component" value="Unassembled WGS sequence"/>
</dbReference>
<sequence>MSTRRTSVNIAKPKLGNRERRSPKRTKTPSSNELKNRYKFSPKGKRKLDFLFKGKKAGPLAGKLFYLDLNGFRYSTQLKKTIEQLGGTIEEFFRKEVTYLVTSRGDCGKSPSSQSAPSPGTPSPIPQTRSSSIKNYAAASPMSTDSPQGLDIQNQVPNGTMRGKSIAQRSAGFKKGTTDILTNASTWGVNILHVDHVMKWISQLMLKAQQQQGAAKRKTTSPSKRVSQTKLPKVVALQETYIKIEDLGFKYRPLVHEFKVWPEITFDSSNVCPFDPPRPQPRRRSSEDSITKRKSGERTVKKPPIHERPKHGYCECCEVRYADLDT</sequence>
<protein>
    <submittedName>
        <fullName evidence="2">DBF4 homolog B isoform X1</fullName>
    </submittedName>
</protein>
<dbReference type="CDD" id="cd00027">
    <property type="entry name" value="BRCT"/>
    <property type="match status" value="1"/>
</dbReference>